<sequence>MNPPVGLEMITRAKEMLVALGVSFGETPDGLTLVLPTPTGGVLLLSAGEVDDAAGEMWPVSMIDVPLMTNVDPASLPPGLIARLNDQIVIGKVCIDQRDNTLTLRHEVVGWPGPAEWRVSIQALIGHAERMPPMLSNAVAGTPPPSYEDLLRAGARRVA</sequence>
<dbReference type="Proteomes" id="UP001149140">
    <property type="component" value="Unassembled WGS sequence"/>
</dbReference>
<gene>
    <name evidence="1" type="ORF">OM076_03335</name>
</gene>
<dbReference type="RefSeq" id="WP_270037965.1">
    <property type="nucleotide sequence ID" value="NZ_JAPDOD010000002.1"/>
</dbReference>
<evidence type="ECO:0000313" key="2">
    <source>
        <dbReference type="Proteomes" id="UP001149140"/>
    </source>
</evidence>
<name>A0A9X3MQA5_9ACTN</name>
<evidence type="ECO:0000313" key="1">
    <source>
        <dbReference type="EMBL" id="MDA0159288.1"/>
    </source>
</evidence>
<dbReference type="EMBL" id="JAPDOD010000002">
    <property type="protein sequence ID" value="MDA0159288.1"/>
    <property type="molecule type" value="Genomic_DNA"/>
</dbReference>
<protein>
    <submittedName>
        <fullName evidence="1">Uncharacterized protein</fullName>
    </submittedName>
</protein>
<dbReference type="AlphaFoldDB" id="A0A9X3MQA5"/>
<reference evidence="1" key="1">
    <citation type="submission" date="2022-10" db="EMBL/GenBank/DDBJ databases">
        <title>The WGS of Solirubrobacter ginsenosidimutans DSM 21036.</title>
        <authorList>
            <person name="Jiang Z."/>
        </authorList>
    </citation>
    <scope>NUCLEOTIDE SEQUENCE</scope>
    <source>
        <strain evidence="1">DSM 21036</strain>
    </source>
</reference>
<comment type="caution">
    <text evidence="1">The sequence shown here is derived from an EMBL/GenBank/DDBJ whole genome shotgun (WGS) entry which is preliminary data.</text>
</comment>
<keyword evidence="2" id="KW-1185">Reference proteome</keyword>
<proteinExistence type="predicted"/>
<organism evidence="1 2">
    <name type="scientific">Solirubrobacter ginsenosidimutans</name>
    <dbReference type="NCBI Taxonomy" id="490573"/>
    <lineage>
        <taxon>Bacteria</taxon>
        <taxon>Bacillati</taxon>
        <taxon>Actinomycetota</taxon>
        <taxon>Thermoleophilia</taxon>
        <taxon>Solirubrobacterales</taxon>
        <taxon>Solirubrobacteraceae</taxon>
        <taxon>Solirubrobacter</taxon>
    </lineage>
</organism>
<accession>A0A9X3MQA5</accession>